<name>A0A2M7QAP9_9BACT</name>
<sequence length="87" mass="9314">MFAADEFGLGSLEVGSILLTHPERLVDFLGLFMDCPGDEFAQDNGDDSSFGIPSYGFDIGGIEFHINDNDDTNGQYGPATGFLSSEV</sequence>
<dbReference type="EMBL" id="PFLC01000011">
    <property type="protein sequence ID" value="PIY63219.1"/>
    <property type="molecule type" value="Genomic_DNA"/>
</dbReference>
<evidence type="ECO:0000313" key="1">
    <source>
        <dbReference type="EMBL" id="PIY63219.1"/>
    </source>
</evidence>
<comment type="caution">
    <text evidence="1">The sequence shown here is derived from an EMBL/GenBank/DDBJ whole genome shotgun (WGS) entry which is preliminary data.</text>
</comment>
<proteinExistence type="predicted"/>
<dbReference type="AlphaFoldDB" id="A0A2M7QAP9"/>
<organism evidence="1 2">
    <name type="scientific">Candidatus Uhrbacteria bacterium CG_4_10_14_0_8_um_filter_58_22</name>
    <dbReference type="NCBI Taxonomy" id="1975029"/>
    <lineage>
        <taxon>Bacteria</taxon>
        <taxon>Candidatus Uhriibacteriota</taxon>
    </lineage>
</organism>
<dbReference type="Proteomes" id="UP000230973">
    <property type="component" value="Unassembled WGS sequence"/>
</dbReference>
<reference evidence="2" key="1">
    <citation type="submission" date="2017-09" db="EMBL/GenBank/DDBJ databases">
        <title>Depth-based differentiation of microbial function through sediment-hosted aquifers and enrichment of novel symbionts in the deep terrestrial subsurface.</title>
        <authorList>
            <person name="Probst A.J."/>
            <person name="Ladd B."/>
            <person name="Jarett J.K."/>
            <person name="Geller-Mcgrath D.E."/>
            <person name="Sieber C.M.K."/>
            <person name="Emerson J.B."/>
            <person name="Anantharaman K."/>
            <person name="Thomas B.C."/>
            <person name="Malmstrom R."/>
            <person name="Stieglmeier M."/>
            <person name="Klingl A."/>
            <person name="Woyke T."/>
            <person name="Ryan C.M."/>
            <person name="Banfield J.F."/>
        </authorList>
    </citation>
    <scope>NUCLEOTIDE SEQUENCE [LARGE SCALE GENOMIC DNA]</scope>
</reference>
<gene>
    <name evidence="1" type="ORF">COY93_00865</name>
</gene>
<accession>A0A2M7QAP9</accession>
<evidence type="ECO:0000313" key="2">
    <source>
        <dbReference type="Proteomes" id="UP000230973"/>
    </source>
</evidence>
<protein>
    <submittedName>
        <fullName evidence="1">Uncharacterized protein</fullName>
    </submittedName>
</protein>